<dbReference type="InterPro" id="IPR002464">
    <property type="entry name" value="DNA/RNA_helicase_DEAH_CS"/>
</dbReference>
<dbReference type="PROSITE" id="PS00690">
    <property type="entry name" value="DEAH_ATP_HELICASE"/>
    <property type="match status" value="1"/>
</dbReference>
<dbReference type="PANTHER" id="PTHR18934">
    <property type="entry name" value="ATP-DEPENDENT RNA HELICASE"/>
    <property type="match status" value="1"/>
</dbReference>
<comment type="catalytic activity">
    <reaction evidence="7">
        <text>ATP + H2O = ADP + phosphate + H(+)</text>
        <dbReference type="Rhea" id="RHEA:13065"/>
        <dbReference type="ChEBI" id="CHEBI:15377"/>
        <dbReference type="ChEBI" id="CHEBI:15378"/>
        <dbReference type="ChEBI" id="CHEBI:30616"/>
        <dbReference type="ChEBI" id="CHEBI:43474"/>
        <dbReference type="ChEBI" id="CHEBI:456216"/>
        <dbReference type="EC" id="3.6.4.13"/>
    </reaction>
</comment>
<dbReference type="CDD" id="cd18791">
    <property type="entry name" value="SF2_C_RHA"/>
    <property type="match status" value="1"/>
</dbReference>
<dbReference type="PROSITE" id="PS51194">
    <property type="entry name" value="HELICASE_CTER"/>
    <property type="match status" value="1"/>
</dbReference>
<evidence type="ECO:0000313" key="11">
    <source>
        <dbReference type="EMBL" id="KAJ3259964.1"/>
    </source>
</evidence>
<feature type="domain" description="Helicase C-terminal" evidence="10">
    <location>
        <begin position="217"/>
        <end position="396"/>
    </location>
</feature>
<dbReference type="Proteomes" id="UP001210925">
    <property type="component" value="Unassembled WGS sequence"/>
</dbReference>
<keyword evidence="6" id="KW-0067">ATP-binding</keyword>
<dbReference type="FunFam" id="3.40.50.300:FF:000145">
    <property type="entry name" value="probable ATP-dependent RNA helicase DHX40"/>
    <property type="match status" value="1"/>
</dbReference>
<gene>
    <name evidence="11" type="primary">DHX33</name>
    <name evidence="11" type="ORF">HK103_001474</name>
</gene>
<dbReference type="GO" id="GO:0003724">
    <property type="term" value="F:RNA helicase activity"/>
    <property type="evidence" value="ECO:0007669"/>
    <property type="project" value="UniProtKB-EC"/>
</dbReference>
<dbReference type="AlphaFoldDB" id="A0AAD5Y537"/>
<dbReference type="PROSITE" id="PS51192">
    <property type="entry name" value="HELICASE_ATP_BIND_1"/>
    <property type="match status" value="1"/>
</dbReference>
<dbReference type="GO" id="GO:0016787">
    <property type="term" value="F:hydrolase activity"/>
    <property type="evidence" value="ECO:0007669"/>
    <property type="project" value="UniProtKB-KW"/>
</dbReference>
<evidence type="ECO:0000256" key="5">
    <source>
        <dbReference type="ARBA" id="ARBA00022806"/>
    </source>
</evidence>
<dbReference type="CDD" id="cd12148">
    <property type="entry name" value="fungal_TF_MHR"/>
    <property type="match status" value="1"/>
</dbReference>
<dbReference type="InterPro" id="IPR001650">
    <property type="entry name" value="Helicase_C-like"/>
</dbReference>
<evidence type="ECO:0000256" key="4">
    <source>
        <dbReference type="ARBA" id="ARBA00022801"/>
    </source>
</evidence>
<reference evidence="11" key="1">
    <citation type="submission" date="2020-05" db="EMBL/GenBank/DDBJ databases">
        <title>Phylogenomic resolution of chytrid fungi.</title>
        <authorList>
            <person name="Stajich J.E."/>
            <person name="Amses K."/>
            <person name="Simmons R."/>
            <person name="Seto K."/>
            <person name="Myers J."/>
            <person name="Bonds A."/>
            <person name="Quandt C.A."/>
            <person name="Barry K."/>
            <person name="Liu P."/>
            <person name="Grigoriev I."/>
            <person name="Longcore J.E."/>
            <person name="James T.Y."/>
        </authorList>
    </citation>
    <scope>NUCLEOTIDE SEQUENCE</scope>
    <source>
        <strain evidence="11">PLAUS21</strain>
    </source>
</reference>
<name>A0AAD5Y537_9FUNG</name>
<evidence type="ECO:0000256" key="8">
    <source>
        <dbReference type="SAM" id="MobiDB-lite"/>
    </source>
</evidence>
<dbReference type="SMART" id="SM00382">
    <property type="entry name" value="AAA"/>
    <property type="match status" value="1"/>
</dbReference>
<dbReference type="SUPFAM" id="SSF52540">
    <property type="entry name" value="P-loop containing nucleoside triphosphate hydrolases"/>
    <property type="match status" value="1"/>
</dbReference>
<keyword evidence="3" id="KW-0547">Nucleotide-binding</keyword>
<dbReference type="FunFam" id="3.40.50.300:FF:000615">
    <property type="entry name" value="pre-mRNA-splicing factor ATP-dependent RNA helicase DEAH7"/>
    <property type="match status" value="1"/>
</dbReference>
<dbReference type="PANTHER" id="PTHR18934:SF118">
    <property type="entry name" value="ATP-DEPENDENT RNA HELICASE DHX33"/>
    <property type="match status" value="1"/>
</dbReference>
<dbReference type="InterPro" id="IPR011545">
    <property type="entry name" value="DEAD/DEAH_box_helicase_dom"/>
</dbReference>
<dbReference type="GO" id="GO:0003725">
    <property type="term" value="F:double-stranded RNA binding"/>
    <property type="evidence" value="ECO:0007669"/>
    <property type="project" value="TreeGrafter"/>
</dbReference>
<dbReference type="Pfam" id="PF00271">
    <property type="entry name" value="Helicase_C"/>
    <property type="match status" value="1"/>
</dbReference>
<evidence type="ECO:0000259" key="10">
    <source>
        <dbReference type="PROSITE" id="PS51194"/>
    </source>
</evidence>
<keyword evidence="2" id="KW-0507">mRNA processing</keyword>
<evidence type="ECO:0000256" key="1">
    <source>
        <dbReference type="ARBA" id="ARBA00012552"/>
    </source>
</evidence>
<protein>
    <recommendedName>
        <fullName evidence="1">RNA helicase</fullName>
        <ecNumber evidence="1">3.6.4.13</ecNumber>
    </recommendedName>
</protein>
<comment type="caution">
    <text evidence="11">The sequence shown here is derived from an EMBL/GenBank/DDBJ whole genome shotgun (WGS) entry which is preliminary data.</text>
</comment>
<dbReference type="InterPro" id="IPR014001">
    <property type="entry name" value="Helicase_ATP-bd"/>
</dbReference>
<dbReference type="InterPro" id="IPR027417">
    <property type="entry name" value="P-loop_NTPase"/>
</dbReference>
<dbReference type="GO" id="GO:0005524">
    <property type="term" value="F:ATP binding"/>
    <property type="evidence" value="ECO:0007669"/>
    <property type="project" value="UniProtKB-KW"/>
</dbReference>
<dbReference type="EMBL" id="JADGKB010000014">
    <property type="protein sequence ID" value="KAJ3259964.1"/>
    <property type="molecule type" value="Genomic_DNA"/>
</dbReference>
<dbReference type="InterPro" id="IPR003593">
    <property type="entry name" value="AAA+_ATPase"/>
</dbReference>
<dbReference type="SMART" id="SM00487">
    <property type="entry name" value="DEXDc"/>
    <property type="match status" value="1"/>
</dbReference>
<evidence type="ECO:0000259" key="9">
    <source>
        <dbReference type="PROSITE" id="PS51192"/>
    </source>
</evidence>
<evidence type="ECO:0000256" key="6">
    <source>
        <dbReference type="ARBA" id="ARBA00022840"/>
    </source>
</evidence>
<organism evidence="11 12">
    <name type="scientific">Boothiomyces macroporosus</name>
    <dbReference type="NCBI Taxonomy" id="261099"/>
    <lineage>
        <taxon>Eukaryota</taxon>
        <taxon>Fungi</taxon>
        <taxon>Fungi incertae sedis</taxon>
        <taxon>Chytridiomycota</taxon>
        <taxon>Chytridiomycota incertae sedis</taxon>
        <taxon>Chytridiomycetes</taxon>
        <taxon>Rhizophydiales</taxon>
        <taxon>Terramycetaceae</taxon>
        <taxon>Boothiomyces</taxon>
    </lineage>
</organism>
<accession>A0AAD5Y537</accession>
<dbReference type="GO" id="GO:0045943">
    <property type="term" value="P:positive regulation of transcription by RNA polymerase I"/>
    <property type="evidence" value="ECO:0007669"/>
    <property type="project" value="TreeGrafter"/>
</dbReference>
<keyword evidence="5 11" id="KW-0347">Helicase</keyword>
<dbReference type="EC" id="3.6.4.13" evidence="1"/>
<sequence length="954" mass="109652">MPKDKKDKQRKKEQKQNNRLEELRKQAQQLPIYQSKDMILDHIKNNQTTILVGETGSGKTTQIPQFLYGITRKCIAITQPRRVAAISIAKRVAEEMDCKLGTTVGFTIRFQDQTSPNTRIKYMTDGMLLRELLNDSQLNRYSIIILDEAHERTLRTDILFGAIKGIMKQRKDLKLVIMSATMNAEAFANYFNAEIINIPGRQFPVSIYYAPDKLTDYLDSALTTVFQIHTKQPKGDILVFLTGQEEIENLETLINEQAKTLPKDADQLLVCPIFGNQSSTQQTQIFEKTPPGMRKVVIATNIAETSITISGIKYVVDSGMVKIKGFNPKSGIETLSVQPISKAAANQRSGRAGRESSGTCYRLYPEKLYKELEQETQPEIKRSNLANVILLLKASGIEDIVGFDFMDKPSRQAYSLFFTPSDKRDEAQASKKIFMSYEGDHITLLNVMKAYESTNGDTQWCHDHFISPRSMKNIMGFEISNMQASDMMISDISDDSKNYLFNSNRDYLVDFALMVLNSRYIYMEDSFIRKQVENIQPLRYIMYSLGSIMARPEMVPADVKGRNEMSLLYLNKALSYFPSLAASPSPGTVLTFLMITLAYSRLDRVRESIKYLGMCITIAKQIGLNSEHRLQKLSAFIHEREQFRALWWYIHDIDRYFVHKNLHHLKDEDNQVFLPALPKKLADELAEEVPSPYCACEVMQSSQWYTPAITNQSIHGYRILLSRIFTKVQRYRYLFHNDELDDQELVTATLENSLNAWKLSLPDYVTAHINLAASLQPIGNPEETWLIMHTLIHFNFTKVLLYNTRMLIYIVESIESAMFSNEFIESVKAGHNTAQLLRCYLTRNQQFEYTTLQIFPLMLLHIPIALICASKMNLEFHESQQILQSLDVIRQSLYLHTVTYERVPTLLEAFDFFMQLNDPVQVVMAYAEFQWHDGKIPKLVKNMEIPSARTIIAK</sequence>
<keyword evidence="12" id="KW-1185">Reference proteome</keyword>
<dbReference type="GO" id="GO:0005730">
    <property type="term" value="C:nucleolus"/>
    <property type="evidence" value="ECO:0007669"/>
    <property type="project" value="TreeGrafter"/>
</dbReference>
<dbReference type="GO" id="GO:0006397">
    <property type="term" value="P:mRNA processing"/>
    <property type="evidence" value="ECO:0007669"/>
    <property type="project" value="UniProtKB-KW"/>
</dbReference>
<evidence type="ECO:0000313" key="12">
    <source>
        <dbReference type="Proteomes" id="UP001210925"/>
    </source>
</evidence>
<feature type="compositionally biased region" description="Basic and acidic residues" evidence="8">
    <location>
        <begin position="14"/>
        <end position="25"/>
    </location>
</feature>
<dbReference type="InterPro" id="IPR042035">
    <property type="entry name" value="DEAH_win-hel_dom"/>
</dbReference>
<evidence type="ECO:0000256" key="7">
    <source>
        <dbReference type="ARBA" id="ARBA00047984"/>
    </source>
</evidence>
<proteinExistence type="predicted"/>
<dbReference type="SMART" id="SM00490">
    <property type="entry name" value="HELICc"/>
    <property type="match status" value="1"/>
</dbReference>
<feature type="region of interest" description="Disordered" evidence="8">
    <location>
        <begin position="1"/>
        <end position="26"/>
    </location>
</feature>
<evidence type="ECO:0000256" key="3">
    <source>
        <dbReference type="ARBA" id="ARBA00022741"/>
    </source>
</evidence>
<evidence type="ECO:0000256" key="2">
    <source>
        <dbReference type="ARBA" id="ARBA00022664"/>
    </source>
</evidence>
<feature type="domain" description="Helicase ATP-binding" evidence="9">
    <location>
        <begin position="40"/>
        <end position="200"/>
    </location>
</feature>
<keyword evidence="4" id="KW-0378">Hydrolase</keyword>
<dbReference type="Gene3D" id="3.40.50.300">
    <property type="entry name" value="P-loop containing nucleotide triphosphate hydrolases"/>
    <property type="match status" value="2"/>
</dbReference>
<dbReference type="Gene3D" id="1.10.10.2130">
    <property type="entry name" value="DEAH helicase family, winged-helix domain"/>
    <property type="match status" value="1"/>
</dbReference>
<dbReference type="Pfam" id="PF00270">
    <property type="entry name" value="DEAD"/>
    <property type="match status" value="1"/>
</dbReference>